<dbReference type="AlphaFoldDB" id="A0AAU9DGL5"/>
<evidence type="ECO:0000313" key="2">
    <source>
        <dbReference type="Proteomes" id="UP001348817"/>
    </source>
</evidence>
<proteinExistence type="predicted"/>
<keyword evidence="2" id="KW-1185">Reference proteome</keyword>
<name>A0AAU9DGL5_9BACT</name>
<protein>
    <submittedName>
        <fullName evidence="1">Uncharacterized protein</fullName>
    </submittedName>
</protein>
<reference evidence="1 2" key="1">
    <citation type="submission" date="2021-12" db="EMBL/GenBank/DDBJ databases">
        <title>Genome sequencing of bacteria with rrn-lacking chromosome and rrn-plasmid.</title>
        <authorList>
            <person name="Anda M."/>
            <person name="Iwasaki W."/>
        </authorList>
    </citation>
    <scope>NUCLEOTIDE SEQUENCE [LARGE SCALE GENOMIC DNA]</scope>
    <source>
        <strain evidence="1 2">DSM 100852</strain>
    </source>
</reference>
<dbReference type="Proteomes" id="UP001348817">
    <property type="component" value="Chromosome"/>
</dbReference>
<accession>A0AAU9DGL5</accession>
<dbReference type="EMBL" id="AP025314">
    <property type="protein sequence ID" value="BDD10180.1"/>
    <property type="molecule type" value="Genomic_DNA"/>
</dbReference>
<gene>
    <name evidence="1" type="ORF">FUAX_26120</name>
</gene>
<dbReference type="KEGG" id="fax:FUAX_26120"/>
<sequence length="558" mass="63539">MFDRRTTYRKIANQQAHDSGGLAKAPVQAMLHHGKASQSLELLKKPTDVWGPIILRKGADLLVDDAGKTTIRKGDKDVEMLRAIVPSGEFWAPAEKIELLRFKGRVRELMVFLRKLWFDRSDILEHQGEHHTVYGKLTHTEDKPMYKAPTDRLRKEILSVGAPDRLVWTSMFNHDMRKTTPEEECENLEPNMCHFISKGRIPIRRSDTIYCFFINALTDHLPVVIRYLMRHIVDSVPLGRHLRSMSTESMPFYSDQIPYGLLLQVVGKSEFDSVSATLTEYARANPKFFDKGRLPMSQPLCRGISWGEIPPVEYEHYRRETLEDAPASPFIRMSEETKTLTLEKRTASGKKVTDKTGKKKLKHLGYSASNIQGPFMGQSQLEGGARPPRRVSDISPMEWVNFARRSDDVLGTSHLPQVRELAEHLKSVQSGKIWPGDGEPFDTLRAYVITDALIETQRQGFEAFAARAYRKLTNAGVDFFQPHLNLPADSLNFPVTRPGLSEELPNIGESVYTGVRKFQPVGPLPPVDIRNLSSKHDYQVDFGKNFDEQEEEPGWSWL</sequence>
<organism evidence="1 2">
    <name type="scientific">Fulvitalea axinellae</name>
    <dbReference type="NCBI Taxonomy" id="1182444"/>
    <lineage>
        <taxon>Bacteria</taxon>
        <taxon>Pseudomonadati</taxon>
        <taxon>Bacteroidota</taxon>
        <taxon>Cytophagia</taxon>
        <taxon>Cytophagales</taxon>
        <taxon>Persicobacteraceae</taxon>
        <taxon>Fulvitalea</taxon>
    </lineage>
</organism>
<evidence type="ECO:0000313" key="1">
    <source>
        <dbReference type="EMBL" id="BDD10180.1"/>
    </source>
</evidence>